<protein>
    <submittedName>
        <fullName evidence="1">Uncharacterized protein</fullName>
    </submittedName>
</protein>
<organism evidence="1">
    <name type="scientific">viral metagenome</name>
    <dbReference type="NCBI Taxonomy" id="1070528"/>
    <lineage>
        <taxon>unclassified sequences</taxon>
        <taxon>metagenomes</taxon>
        <taxon>organismal metagenomes</taxon>
    </lineage>
</organism>
<reference evidence="1" key="1">
    <citation type="submission" date="2020-03" db="EMBL/GenBank/DDBJ databases">
        <title>The deep terrestrial virosphere.</title>
        <authorList>
            <person name="Holmfeldt K."/>
            <person name="Nilsson E."/>
            <person name="Simone D."/>
            <person name="Lopez-Fernandez M."/>
            <person name="Wu X."/>
            <person name="de Brujin I."/>
            <person name="Lundin D."/>
            <person name="Andersson A."/>
            <person name="Bertilsson S."/>
            <person name="Dopson M."/>
        </authorList>
    </citation>
    <scope>NUCLEOTIDE SEQUENCE</scope>
    <source>
        <strain evidence="1">MM171B02177</strain>
    </source>
</reference>
<evidence type="ECO:0000313" key="1">
    <source>
        <dbReference type="EMBL" id="QJB01671.1"/>
    </source>
</evidence>
<name>A0A6M3M1T9_9ZZZZ</name>
<dbReference type="EMBL" id="MT143723">
    <property type="protein sequence ID" value="QJB01671.1"/>
    <property type="molecule type" value="Genomic_DNA"/>
</dbReference>
<accession>A0A6M3M1T9</accession>
<proteinExistence type="predicted"/>
<gene>
    <name evidence="1" type="ORF">MM171B02177_0007</name>
</gene>
<dbReference type="AlphaFoldDB" id="A0A6M3M1T9"/>
<sequence>MMINEIKPVAYIKSVIENTDSWSIIIEIPKPKLMALLPRLGEGLPILGYIYSLEIIQDKQSIIDRIERKDKINNMINKYRETMNIVDRIDEQLEYMIKE</sequence>